<evidence type="ECO:0000256" key="2">
    <source>
        <dbReference type="ARBA" id="ARBA00023002"/>
    </source>
</evidence>
<dbReference type="PROSITE" id="PS00061">
    <property type="entry name" value="ADH_SHORT"/>
    <property type="match status" value="1"/>
</dbReference>
<evidence type="ECO:0000256" key="1">
    <source>
        <dbReference type="ARBA" id="ARBA00006484"/>
    </source>
</evidence>
<dbReference type="PANTHER" id="PTHR43639">
    <property type="entry name" value="OXIDOREDUCTASE, SHORT-CHAIN DEHYDROGENASE/REDUCTASE FAMILY (AFU_ORTHOLOGUE AFUA_5G02870)"/>
    <property type="match status" value="1"/>
</dbReference>
<dbReference type="PRINTS" id="PR00081">
    <property type="entry name" value="GDHRDH"/>
</dbReference>
<organism evidence="3 4">
    <name type="scientific">Cryptosporangium japonicum</name>
    <dbReference type="NCBI Taxonomy" id="80872"/>
    <lineage>
        <taxon>Bacteria</taxon>
        <taxon>Bacillati</taxon>
        <taxon>Actinomycetota</taxon>
        <taxon>Actinomycetes</taxon>
        <taxon>Cryptosporangiales</taxon>
        <taxon>Cryptosporangiaceae</taxon>
        <taxon>Cryptosporangium</taxon>
    </lineage>
</organism>
<name>A0ABN0TPN4_9ACTN</name>
<comment type="similarity">
    <text evidence="1">Belongs to the short-chain dehydrogenases/reductases (SDR) family.</text>
</comment>
<dbReference type="Gene3D" id="3.40.50.720">
    <property type="entry name" value="NAD(P)-binding Rossmann-like Domain"/>
    <property type="match status" value="1"/>
</dbReference>
<dbReference type="CDD" id="cd05233">
    <property type="entry name" value="SDR_c"/>
    <property type="match status" value="1"/>
</dbReference>
<protein>
    <submittedName>
        <fullName evidence="3">SDR family oxidoreductase</fullName>
    </submittedName>
</protein>
<accession>A0ABN0TPN4</accession>
<reference evidence="3 4" key="1">
    <citation type="journal article" date="2019" name="Int. J. Syst. Evol. Microbiol.">
        <title>The Global Catalogue of Microorganisms (GCM) 10K type strain sequencing project: providing services to taxonomists for standard genome sequencing and annotation.</title>
        <authorList>
            <consortium name="The Broad Institute Genomics Platform"/>
            <consortium name="The Broad Institute Genome Sequencing Center for Infectious Disease"/>
            <person name="Wu L."/>
            <person name="Ma J."/>
        </authorList>
    </citation>
    <scope>NUCLEOTIDE SEQUENCE [LARGE SCALE GENOMIC DNA]</scope>
    <source>
        <strain evidence="3 4">JCM 10425</strain>
    </source>
</reference>
<dbReference type="Proteomes" id="UP001500967">
    <property type="component" value="Unassembled WGS sequence"/>
</dbReference>
<dbReference type="InterPro" id="IPR020904">
    <property type="entry name" value="Sc_DH/Rdtase_CS"/>
</dbReference>
<dbReference type="Pfam" id="PF13561">
    <property type="entry name" value="adh_short_C2"/>
    <property type="match status" value="1"/>
</dbReference>
<dbReference type="PRINTS" id="PR00080">
    <property type="entry name" value="SDRFAMILY"/>
</dbReference>
<dbReference type="SUPFAM" id="SSF51735">
    <property type="entry name" value="NAD(P)-binding Rossmann-fold domains"/>
    <property type="match status" value="1"/>
</dbReference>
<comment type="caution">
    <text evidence="3">The sequence shown here is derived from an EMBL/GenBank/DDBJ whole genome shotgun (WGS) entry which is preliminary data.</text>
</comment>
<gene>
    <name evidence="3" type="ORF">GCM10009539_10480</name>
</gene>
<dbReference type="InterPro" id="IPR002347">
    <property type="entry name" value="SDR_fam"/>
</dbReference>
<dbReference type="InterPro" id="IPR036291">
    <property type="entry name" value="NAD(P)-bd_dom_sf"/>
</dbReference>
<evidence type="ECO:0000313" key="3">
    <source>
        <dbReference type="EMBL" id="GAA0226981.1"/>
    </source>
</evidence>
<proteinExistence type="inferred from homology"/>
<evidence type="ECO:0000313" key="4">
    <source>
        <dbReference type="Proteomes" id="UP001500967"/>
    </source>
</evidence>
<keyword evidence="2" id="KW-0560">Oxidoreductase</keyword>
<dbReference type="PANTHER" id="PTHR43639:SF1">
    <property type="entry name" value="SHORT-CHAIN DEHYDROGENASE_REDUCTASE FAMILY PROTEIN"/>
    <property type="match status" value="1"/>
</dbReference>
<dbReference type="EMBL" id="BAAAGX010000006">
    <property type="protein sequence ID" value="GAA0226981.1"/>
    <property type="molecule type" value="Genomic_DNA"/>
</dbReference>
<sequence length="246" mass="25373">MTGASRKAGIGAAIARRLVADGASVLLHGWDAHDEAQPWGADGLRSVAMELATDGGRVATAAADLSDPAAPRTLVESALDQFGRLDILVANHARSVPWGPLRDVTAAEIDLSYAVNTRATLLLVKEFAVVRGDAPDGRVVLLTSGQGQGPMPLEIPYASSKAALAGMTPSLAAALAPNATVNCVNPGPTDTGWASEEIKQKVTAPFGRWGQPDDAAKLIAWLVGPEAGWVTGQVISSDGGWGLTRP</sequence>
<keyword evidence="4" id="KW-1185">Reference proteome</keyword>